<dbReference type="EMBL" id="ML978139">
    <property type="protein sequence ID" value="KAF2093185.1"/>
    <property type="molecule type" value="Genomic_DNA"/>
</dbReference>
<evidence type="ECO:0008006" key="4">
    <source>
        <dbReference type="Google" id="ProtNLM"/>
    </source>
</evidence>
<accession>A0A9P4I1D9</accession>
<keyword evidence="3" id="KW-1185">Reference proteome</keyword>
<feature type="region of interest" description="Disordered" evidence="1">
    <location>
        <begin position="1"/>
        <end position="25"/>
    </location>
</feature>
<sequence>MGDLQVPSSDSSSSPSSTQLGSTAATTPVRVASLPVVLSSLALPPKQHANPTFSSLPDELVDQIFSYVEAPPHDDGTPSLKSQPDFWSLCLVNKQCQRAATPYLYACFEHELYKDPQHLHLFLRNIIHDAKLASYVQYISLKDQESCGLFQNMRMWREWASTFYRPALADEDRQLFLEAARDLQLQRVDALDTIAEKEEAQAALLLSRTTDVTQLRMTIPNLGKNRLLLEILKETTDRGTALQKLSKFTGIYYNFDGDIDGGFELKPISSLFRLPAIQRINGVACLEPEDDAFKGFDCPEGTSTVREIDFRRSSVCPKAMSLMVGACRALRSFYCDWGGHTVGWSEINFPTVGAALRKQEKSLESLTLDVRKHYDVWPENEDVLIPPLGSFVGFERLRYIEAPAAALIGWDEGHVDGFPLLHEILPFSIEKLVINQWSPGIIEHLEKMAELCAAMFPLLKEMALHSAPHDADERKMQELYDKNGAEVRIRFKDGEEVDHFA</sequence>
<evidence type="ECO:0000313" key="3">
    <source>
        <dbReference type="Proteomes" id="UP000799772"/>
    </source>
</evidence>
<evidence type="ECO:0000313" key="2">
    <source>
        <dbReference type="EMBL" id="KAF2093185.1"/>
    </source>
</evidence>
<dbReference type="OrthoDB" id="2520703at2759"/>
<protein>
    <recommendedName>
        <fullName evidence="4">F-box domain-containing protein</fullName>
    </recommendedName>
</protein>
<proteinExistence type="predicted"/>
<gene>
    <name evidence="2" type="ORF">NA57DRAFT_61706</name>
</gene>
<evidence type="ECO:0000256" key="1">
    <source>
        <dbReference type="SAM" id="MobiDB-lite"/>
    </source>
</evidence>
<reference evidence="2" key="1">
    <citation type="journal article" date="2020" name="Stud. Mycol.">
        <title>101 Dothideomycetes genomes: a test case for predicting lifestyles and emergence of pathogens.</title>
        <authorList>
            <person name="Haridas S."/>
            <person name="Albert R."/>
            <person name="Binder M."/>
            <person name="Bloem J."/>
            <person name="Labutti K."/>
            <person name="Salamov A."/>
            <person name="Andreopoulos B."/>
            <person name="Baker S."/>
            <person name="Barry K."/>
            <person name="Bills G."/>
            <person name="Bluhm B."/>
            <person name="Cannon C."/>
            <person name="Castanera R."/>
            <person name="Culley D."/>
            <person name="Daum C."/>
            <person name="Ezra D."/>
            <person name="Gonzalez J."/>
            <person name="Henrissat B."/>
            <person name="Kuo A."/>
            <person name="Liang C."/>
            <person name="Lipzen A."/>
            <person name="Lutzoni F."/>
            <person name="Magnuson J."/>
            <person name="Mondo S."/>
            <person name="Nolan M."/>
            <person name="Ohm R."/>
            <person name="Pangilinan J."/>
            <person name="Park H.-J."/>
            <person name="Ramirez L."/>
            <person name="Alfaro M."/>
            <person name="Sun H."/>
            <person name="Tritt A."/>
            <person name="Yoshinaga Y."/>
            <person name="Zwiers L.-H."/>
            <person name="Turgeon B."/>
            <person name="Goodwin S."/>
            <person name="Spatafora J."/>
            <person name="Crous P."/>
            <person name="Grigoriev I."/>
        </authorList>
    </citation>
    <scope>NUCLEOTIDE SEQUENCE</scope>
    <source>
        <strain evidence="2">CBS 133067</strain>
    </source>
</reference>
<organism evidence="2 3">
    <name type="scientific">Rhizodiscina lignyota</name>
    <dbReference type="NCBI Taxonomy" id="1504668"/>
    <lineage>
        <taxon>Eukaryota</taxon>
        <taxon>Fungi</taxon>
        <taxon>Dikarya</taxon>
        <taxon>Ascomycota</taxon>
        <taxon>Pezizomycotina</taxon>
        <taxon>Dothideomycetes</taxon>
        <taxon>Pleosporomycetidae</taxon>
        <taxon>Aulographales</taxon>
        <taxon>Rhizodiscinaceae</taxon>
        <taxon>Rhizodiscina</taxon>
    </lineage>
</organism>
<dbReference type="Proteomes" id="UP000799772">
    <property type="component" value="Unassembled WGS sequence"/>
</dbReference>
<dbReference type="AlphaFoldDB" id="A0A9P4I1D9"/>
<name>A0A9P4I1D9_9PEZI</name>
<comment type="caution">
    <text evidence="2">The sequence shown here is derived from an EMBL/GenBank/DDBJ whole genome shotgun (WGS) entry which is preliminary data.</text>
</comment>